<accession>A0AC34R3U7</accession>
<protein>
    <submittedName>
        <fullName evidence="2">Carboxypeptidase</fullName>
    </submittedName>
</protein>
<reference evidence="2" key="1">
    <citation type="submission" date="2022-11" db="UniProtKB">
        <authorList>
            <consortium name="WormBaseParasite"/>
        </authorList>
    </citation>
    <scope>IDENTIFICATION</scope>
</reference>
<evidence type="ECO:0000313" key="1">
    <source>
        <dbReference type="Proteomes" id="UP000887576"/>
    </source>
</evidence>
<dbReference type="WBParaSite" id="JU765_v2.g3106.t1">
    <property type="protein sequence ID" value="JU765_v2.g3106.t1"/>
    <property type="gene ID" value="JU765_v2.g3106"/>
</dbReference>
<dbReference type="Proteomes" id="UP000887576">
    <property type="component" value="Unplaced"/>
</dbReference>
<proteinExistence type="predicted"/>
<evidence type="ECO:0000313" key="2">
    <source>
        <dbReference type="WBParaSite" id="JU765_v2.g3106.t1"/>
    </source>
</evidence>
<organism evidence="1 2">
    <name type="scientific">Panagrolaimus sp. JU765</name>
    <dbReference type="NCBI Taxonomy" id="591449"/>
    <lineage>
        <taxon>Eukaryota</taxon>
        <taxon>Metazoa</taxon>
        <taxon>Ecdysozoa</taxon>
        <taxon>Nematoda</taxon>
        <taxon>Chromadorea</taxon>
        <taxon>Rhabditida</taxon>
        <taxon>Tylenchina</taxon>
        <taxon>Panagrolaimomorpha</taxon>
        <taxon>Panagrolaimoidea</taxon>
        <taxon>Panagrolaimidae</taxon>
        <taxon>Panagrolaimus</taxon>
    </lineage>
</organism>
<name>A0AC34R3U7_9BILA</name>
<sequence length="473" mass="52905">MSGLFQENGPFQISPDGQTLTENVYSWNKLANVIYLESPFGVGFSYKDPPVNNTYAPHSDNMTRDDNAEALQQFVIKFPRYSGRPFYITGESYGGVYIPTLAVKLTQLVDAGQLNLNFVGIAIGNGILSSKNQVNSYIDLSYYRGIIGKSTIDQFKSCCPTPELTTLQYCDYAGYYLVWSGSDGVFVPKNFTDPTKQNCAQMTWNIGEMNMWASEGQQDVYNSIQTCYENASSFAQSYKQQEEIERIRFMLSKYTSSPVVTEGISTFIDQGAKINTKATDPWNGYYCYSDAAMTVYLNRPEVKSAINLTPFATNLTWQSSSSLNYLEQYPETNDLFISLLQWNGSLSILLYNGDTDSVCNFVGDQWFVEGLSGLKSPNNRTNWHFSTDPNSIREIAGSQMRFPSSSTNAFIDLITIKGSGHLVPTDRPGPAFQMMSNFIGRTGNYDLATNVSVVPLPLTNNYQPPQQILCKLF</sequence>